<sequence>MQEKGLLDTGDYVVISIEAQEFYDPSKEYQYIRRDFEASWMVADPIPFRSVLLLSPVEVPIYAGLAYDAVMIYASALTDALADNVSVRNGPEVFQYLKSRNYESKKMRTF</sequence>
<dbReference type="EMBL" id="BPLR01007959">
    <property type="protein sequence ID" value="GIY21037.1"/>
    <property type="molecule type" value="Genomic_DNA"/>
</dbReference>
<dbReference type="Proteomes" id="UP001054945">
    <property type="component" value="Unassembled WGS sequence"/>
</dbReference>
<keyword evidence="2" id="KW-1185">Reference proteome</keyword>
<comment type="caution">
    <text evidence="1">The sequence shown here is derived from an EMBL/GenBank/DDBJ whole genome shotgun (WGS) entry which is preliminary data.</text>
</comment>
<name>A0AAV4RI98_CAEEX</name>
<dbReference type="InterPro" id="IPR028082">
    <property type="entry name" value="Peripla_BP_I"/>
</dbReference>
<evidence type="ECO:0000313" key="2">
    <source>
        <dbReference type="Proteomes" id="UP001054945"/>
    </source>
</evidence>
<gene>
    <name evidence="1" type="primary">Gyc32E_3</name>
    <name evidence="1" type="ORF">CEXT_726531</name>
</gene>
<organism evidence="1 2">
    <name type="scientific">Caerostris extrusa</name>
    <name type="common">Bark spider</name>
    <name type="synonym">Caerostris bankana</name>
    <dbReference type="NCBI Taxonomy" id="172846"/>
    <lineage>
        <taxon>Eukaryota</taxon>
        <taxon>Metazoa</taxon>
        <taxon>Ecdysozoa</taxon>
        <taxon>Arthropoda</taxon>
        <taxon>Chelicerata</taxon>
        <taxon>Arachnida</taxon>
        <taxon>Araneae</taxon>
        <taxon>Araneomorphae</taxon>
        <taxon>Entelegynae</taxon>
        <taxon>Araneoidea</taxon>
        <taxon>Araneidae</taxon>
        <taxon>Caerostris</taxon>
    </lineage>
</organism>
<evidence type="ECO:0000313" key="1">
    <source>
        <dbReference type="EMBL" id="GIY21037.1"/>
    </source>
</evidence>
<protein>
    <submittedName>
        <fullName evidence="1">Guanylate cyclase 32E</fullName>
    </submittedName>
</protein>
<dbReference type="Gene3D" id="3.40.50.2300">
    <property type="match status" value="1"/>
</dbReference>
<dbReference type="SUPFAM" id="SSF53822">
    <property type="entry name" value="Periplasmic binding protein-like I"/>
    <property type="match status" value="1"/>
</dbReference>
<dbReference type="AlphaFoldDB" id="A0AAV4RI98"/>
<accession>A0AAV4RI98</accession>
<reference evidence="1 2" key="1">
    <citation type="submission" date="2021-06" db="EMBL/GenBank/DDBJ databases">
        <title>Caerostris extrusa draft genome.</title>
        <authorList>
            <person name="Kono N."/>
            <person name="Arakawa K."/>
        </authorList>
    </citation>
    <scope>NUCLEOTIDE SEQUENCE [LARGE SCALE GENOMIC DNA]</scope>
</reference>
<proteinExistence type="predicted"/>